<evidence type="ECO:0000256" key="1">
    <source>
        <dbReference type="ARBA" id="ARBA00004651"/>
    </source>
</evidence>
<dbReference type="FunFam" id="3.40.50.300:FF:002145">
    <property type="entry name" value="ABC transporter (MsbA subfamily)"/>
    <property type="match status" value="1"/>
</dbReference>
<dbReference type="Gene3D" id="3.40.50.300">
    <property type="entry name" value="P-loop containing nucleotide triphosphate hydrolases"/>
    <property type="match status" value="2"/>
</dbReference>
<feature type="transmembrane region" description="Helical" evidence="11">
    <location>
        <begin position="907"/>
        <end position="930"/>
    </location>
</feature>
<reference evidence="14 15" key="1">
    <citation type="submission" date="2018-10" db="EMBL/GenBank/DDBJ databases">
        <title>Fifty Aureobasidium pullulans genomes reveal a recombining polyextremotolerant generalist.</title>
        <authorList>
            <person name="Gostincar C."/>
            <person name="Turk M."/>
            <person name="Zajc J."/>
            <person name="Gunde-Cimerman N."/>
        </authorList>
    </citation>
    <scope>NUCLEOTIDE SEQUENCE [LARGE SCALE GENOMIC DNA]</scope>
    <source>
        <strain evidence="14 15">EXF-11013</strain>
    </source>
</reference>
<evidence type="ECO:0000256" key="4">
    <source>
        <dbReference type="ARBA" id="ARBA00022475"/>
    </source>
</evidence>
<dbReference type="CDD" id="cd03244">
    <property type="entry name" value="ABCC_MRP_domain2"/>
    <property type="match status" value="1"/>
</dbReference>
<feature type="transmembrane region" description="Helical" evidence="11">
    <location>
        <begin position="1143"/>
        <end position="1163"/>
    </location>
</feature>
<evidence type="ECO:0000259" key="13">
    <source>
        <dbReference type="PROSITE" id="PS50929"/>
    </source>
</evidence>
<feature type="domain" description="ABC transporter" evidence="12">
    <location>
        <begin position="599"/>
        <end position="827"/>
    </location>
</feature>
<feature type="transmembrane region" description="Helical" evidence="11">
    <location>
        <begin position="22"/>
        <end position="41"/>
    </location>
</feature>
<keyword evidence="8 11" id="KW-1133">Transmembrane helix</keyword>
<keyword evidence="3" id="KW-0813">Transport</keyword>
<dbReference type="InterPro" id="IPR017871">
    <property type="entry name" value="ABC_transporter-like_CS"/>
</dbReference>
<dbReference type="InterPro" id="IPR027417">
    <property type="entry name" value="P-loop_NTPase"/>
</dbReference>
<dbReference type="SUPFAM" id="SSF90123">
    <property type="entry name" value="ABC transporter transmembrane region"/>
    <property type="match status" value="2"/>
</dbReference>
<keyword evidence="9 11" id="KW-0472">Membrane</keyword>
<evidence type="ECO:0000256" key="2">
    <source>
        <dbReference type="ARBA" id="ARBA00009726"/>
    </source>
</evidence>
<dbReference type="PANTHER" id="PTHR24223:SF345">
    <property type="entry name" value="ABC MULTIDRUG TRANSPORTER (EUROFUNG)"/>
    <property type="match status" value="1"/>
</dbReference>
<feature type="domain" description="ABC transmembrane type-1" evidence="13">
    <location>
        <begin position="257"/>
        <end position="534"/>
    </location>
</feature>
<evidence type="ECO:0000256" key="9">
    <source>
        <dbReference type="ARBA" id="ARBA00023136"/>
    </source>
</evidence>
<dbReference type="GO" id="GO:0140359">
    <property type="term" value="F:ABC-type transporter activity"/>
    <property type="evidence" value="ECO:0007669"/>
    <property type="project" value="InterPro"/>
</dbReference>
<dbReference type="InterPro" id="IPR044726">
    <property type="entry name" value="ABCC_6TM_D2"/>
</dbReference>
<dbReference type="PROSITE" id="PS50929">
    <property type="entry name" value="ABC_TM1F"/>
    <property type="match status" value="2"/>
</dbReference>
<evidence type="ECO:0000256" key="7">
    <source>
        <dbReference type="ARBA" id="ARBA00022840"/>
    </source>
</evidence>
<evidence type="ECO:0000256" key="3">
    <source>
        <dbReference type="ARBA" id="ARBA00022448"/>
    </source>
</evidence>
<dbReference type="CDD" id="cd18579">
    <property type="entry name" value="ABC_6TM_ABCC_D1"/>
    <property type="match status" value="1"/>
</dbReference>
<evidence type="ECO:0000256" key="6">
    <source>
        <dbReference type="ARBA" id="ARBA00022741"/>
    </source>
</evidence>
<dbReference type="GO" id="GO:0005524">
    <property type="term" value="F:ATP binding"/>
    <property type="evidence" value="ECO:0007669"/>
    <property type="project" value="UniProtKB-KW"/>
</dbReference>
<feature type="transmembrane region" description="Helical" evidence="11">
    <location>
        <begin position="474"/>
        <end position="498"/>
    </location>
</feature>
<feature type="transmembrane region" description="Helical" evidence="11">
    <location>
        <begin position="1108"/>
        <end position="1131"/>
    </location>
</feature>
<feature type="transmembrane region" description="Helical" evidence="11">
    <location>
        <begin position="61"/>
        <end position="79"/>
    </location>
</feature>
<dbReference type="InterPro" id="IPR044746">
    <property type="entry name" value="ABCC_6TM_D1"/>
</dbReference>
<comment type="subcellular location">
    <subcellularLocation>
        <location evidence="1">Cell membrane</location>
        <topology evidence="1">Multi-pass membrane protein</topology>
    </subcellularLocation>
</comment>
<evidence type="ECO:0000259" key="12">
    <source>
        <dbReference type="PROSITE" id="PS50893"/>
    </source>
</evidence>
<keyword evidence="5 11" id="KW-0812">Transmembrane</keyword>
<dbReference type="PROSITE" id="PS00211">
    <property type="entry name" value="ABC_TRANSPORTER_1"/>
    <property type="match status" value="1"/>
</dbReference>
<feature type="transmembrane region" description="Helical" evidence="11">
    <location>
        <begin position="290"/>
        <end position="312"/>
    </location>
</feature>
<evidence type="ECO:0000256" key="10">
    <source>
        <dbReference type="ARBA" id="ARBA00023180"/>
    </source>
</evidence>
<evidence type="ECO:0000256" key="11">
    <source>
        <dbReference type="SAM" id="Phobius"/>
    </source>
</evidence>
<dbReference type="SUPFAM" id="SSF52540">
    <property type="entry name" value="P-loop containing nucleoside triphosphate hydrolases"/>
    <property type="match status" value="2"/>
</dbReference>
<dbReference type="Proteomes" id="UP000310687">
    <property type="component" value="Unassembled WGS sequence"/>
</dbReference>
<dbReference type="InterPro" id="IPR036640">
    <property type="entry name" value="ABC1_TM_sf"/>
</dbReference>
<keyword evidence="14" id="KW-0378">Hydrolase</keyword>
<gene>
    <name evidence="14" type="ORF">D6D22_04911</name>
</gene>
<feature type="domain" description="ABC transmembrane type-1" evidence="13">
    <location>
        <begin position="979"/>
        <end position="1166"/>
    </location>
</feature>
<proteinExistence type="inferred from homology"/>
<accession>A0A4S8XWA4</accession>
<name>A0A4S8XWA4_AURPU</name>
<feature type="transmembrane region" description="Helical" evidence="11">
    <location>
        <begin position="871"/>
        <end position="895"/>
    </location>
</feature>
<dbReference type="InterPro" id="IPR011527">
    <property type="entry name" value="ABC1_TM_dom"/>
</dbReference>
<feature type="transmembrane region" description="Helical" evidence="11">
    <location>
        <begin position="1023"/>
        <end position="1044"/>
    </location>
</feature>
<comment type="similarity">
    <text evidence="2">Belongs to the ABC transporter superfamily. ABCC family. Conjugate transporter (TC 3.A.1.208) subfamily.</text>
</comment>
<dbReference type="GO" id="GO:0005886">
    <property type="term" value="C:plasma membrane"/>
    <property type="evidence" value="ECO:0007669"/>
    <property type="project" value="UniProtKB-SubCell"/>
</dbReference>
<feature type="transmembrane region" description="Helical" evidence="11">
    <location>
        <begin position="391"/>
        <end position="411"/>
    </location>
</feature>
<evidence type="ECO:0000313" key="15">
    <source>
        <dbReference type="Proteomes" id="UP000310687"/>
    </source>
</evidence>
<dbReference type="SMART" id="SM00382">
    <property type="entry name" value="AAA"/>
    <property type="match status" value="2"/>
</dbReference>
<keyword evidence="4" id="KW-1003">Cell membrane</keyword>
<evidence type="ECO:0000313" key="14">
    <source>
        <dbReference type="EMBL" id="THW42430.1"/>
    </source>
</evidence>
<dbReference type="InterPro" id="IPR050173">
    <property type="entry name" value="ABC_transporter_C-like"/>
</dbReference>
<protein>
    <submittedName>
        <fullName evidence="14">P-loop containing nucleoside triphosphate hydrolase protein</fullName>
    </submittedName>
</protein>
<sequence>MDVFAYKDGRRQSDFSIQFENIFFVIVPSCLFLLFGPWRIFWLARQRPSATSETLLRWKSVVINVAYCAIELSLLVIYLKQDKNGISITANTLLVLDAVAICILSWYEHWRSSKPSSVLGVYLLFTAMTDIVRIRTLWLLDDTALGSLLTASLAIKLVMIVLEETAKTSTHREKSHQVMDQVSGIYGKSLFWWVNGVLRKGYHKTFVLPDLSSLDRTMMAEDLVARFQVYWTTFGNRPGRLILVSLGLIKWHLPSTIAARVLVVGFNICQPLLMEALLNFLQNENEGTNVGYGLLVAFALVYLGMAVFNGIYYRKVYQSAATIRGGLIANIYRSTLYRRATIEHDSKALTLISADVDRVSNSMRFMHEFWAEPLQVAIATWLLQRRVGVSFVVPIIITLLTTLGVSFASRWTRVYQEKWMSAIQSRVALGASSAVLSSMEALKMTGFTQSSSIIIKQLRETEVKAGKSFRWLEALTATSAYLPALLSPPITFAIFVAVSSAEYDVSRILTSLSLLQLITQPLSSLFQVVVPFVGAFACLTRIGSYLEAGDPESEGLSSEGASVRHDTVMHNDVDNGVELTEPWTRLLPVRGQRSAKPSIIIKDADIGWNTSTAVLHNLNATFSTSSFNFILGPVASGKSTLIRAILGEAKVIRGSVVSPWSAFGYCDQKPWLQSATIRKNIIGYSTYDPNWYATVLHVTCLDEDIRVMSKGDQTSVGNSGTALSGGQKKRVALARAIYSRCKALILDDPFAGLDSETQRIVSQRVFGREGILARNTDIVITTTTSLVTPISQYDHVVLLGQDGQVQGHGCLQDLQPLLPNALVLEGINIKPDSALQQEEAPTVHVPETVKLNRGNATDAAVFLYYFRSIGVLSLVAFLMLTTSFAFFSVFPTIWLQWWAEAGNNASLYLGVYAGLQVSAVFCILALCRYFKKNGLTDLHKFTNFIFQLDIGPYGSKIWSTSPQDHPGDSNECMLALLCSADILNRLTHDLGIIDSELPELLLDLVCVAFTLVGQAILIARSNWYIAAAYVPLIGLLWAIQKIYLRTSKQLRHLELEAKAPLYRQFTETLAGLSTIRAFGWEEKSIATNNDLIDQAQRPYYLLLMVQRWLSLVLDLITAGITILVVGLAIALRDSDSTGSVGVALLNIMSFATYTRLVVVLWSSTETALGAVSRIMTFEESIHLETTPDILSPTTPTALGAGPIIFTTVSASYSCPSNPPAPSTLSNISLTIPPGAKLGICGRSGSGKSSLVKTLLRMLDISTGNISISDIDITSIPPNLLRQSITTVTQDPWFLPGSVGFNLDTTATIPHEEMIEALQKVGLWHIFAPQGLEAMMNEKVLSQGQKQLFCLARACVRPKKIVILDEFTSAVDTETENLMLDVANQAFKESTVIAVAHHLNTIKDYDIIVVMDKGEIVETGQPGELLERQNSRFREMVEGGR</sequence>
<dbReference type="GO" id="GO:0016887">
    <property type="term" value="F:ATP hydrolysis activity"/>
    <property type="evidence" value="ECO:0007669"/>
    <property type="project" value="InterPro"/>
</dbReference>
<dbReference type="InterPro" id="IPR003439">
    <property type="entry name" value="ABC_transporter-like_ATP-bd"/>
</dbReference>
<evidence type="ECO:0000256" key="8">
    <source>
        <dbReference type="ARBA" id="ARBA00022989"/>
    </source>
</evidence>
<dbReference type="EMBL" id="QZAL01000059">
    <property type="protein sequence ID" value="THW42430.1"/>
    <property type="molecule type" value="Genomic_DNA"/>
</dbReference>
<keyword evidence="6" id="KW-0547">Nucleotide-binding</keyword>
<dbReference type="Pfam" id="PF00005">
    <property type="entry name" value="ABC_tran"/>
    <property type="match status" value="2"/>
</dbReference>
<dbReference type="CDD" id="cd18580">
    <property type="entry name" value="ABC_6TM_ABCC_D2"/>
    <property type="match status" value="1"/>
</dbReference>
<feature type="transmembrane region" description="Helical" evidence="11">
    <location>
        <begin position="1000"/>
        <end position="1017"/>
    </location>
</feature>
<feature type="domain" description="ABC transporter" evidence="12">
    <location>
        <begin position="1203"/>
        <end position="1437"/>
    </location>
</feature>
<dbReference type="PANTHER" id="PTHR24223">
    <property type="entry name" value="ATP-BINDING CASSETTE SUB-FAMILY C"/>
    <property type="match status" value="1"/>
</dbReference>
<dbReference type="InterPro" id="IPR056227">
    <property type="entry name" value="TMD0_ABC"/>
</dbReference>
<dbReference type="Gene3D" id="1.20.1560.10">
    <property type="entry name" value="ABC transporter type 1, transmembrane domain"/>
    <property type="match status" value="2"/>
</dbReference>
<comment type="caution">
    <text evidence="14">The sequence shown here is derived from an EMBL/GenBank/DDBJ whole genome shotgun (WGS) entry which is preliminary data.</text>
</comment>
<organism evidence="14 15">
    <name type="scientific">Aureobasidium pullulans</name>
    <name type="common">Black yeast</name>
    <name type="synonym">Pullularia pullulans</name>
    <dbReference type="NCBI Taxonomy" id="5580"/>
    <lineage>
        <taxon>Eukaryota</taxon>
        <taxon>Fungi</taxon>
        <taxon>Dikarya</taxon>
        <taxon>Ascomycota</taxon>
        <taxon>Pezizomycotina</taxon>
        <taxon>Dothideomycetes</taxon>
        <taxon>Dothideomycetidae</taxon>
        <taxon>Dothideales</taxon>
        <taxon>Saccotheciaceae</taxon>
        <taxon>Aureobasidium</taxon>
    </lineage>
</organism>
<keyword evidence="10" id="KW-0325">Glycoprotein</keyword>
<dbReference type="Pfam" id="PF24357">
    <property type="entry name" value="TMD0_ABC"/>
    <property type="match status" value="1"/>
</dbReference>
<dbReference type="FunFam" id="1.20.1560.10:FF:000055">
    <property type="entry name" value="ABC multidrug transporter (Eurofung)"/>
    <property type="match status" value="1"/>
</dbReference>
<dbReference type="InterPro" id="IPR003593">
    <property type="entry name" value="AAA+_ATPase"/>
</dbReference>
<evidence type="ECO:0000256" key="5">
    <source>
        <dbReference type="ARBA" id="ARBA00022692"/>
    </source>
</evidence>
<feature type="transmembrane region" description="Helical" evidence="11">
    <location>
        <begin position="85"/>
        <end position="107"/>
    </location>
</feature>
<feature type="transmembrane region" description="Helical" evidence="11">
    <location>
        <begin position="144"/>
        <end position="162"/>
    </location>
</feature>
<dbReference type="PROSITE" id="PS50893">
    <property type="entry name" value="ABC_TRANSPORTER_2"/>
    <property type="match status" value="2"/>
</dbReference>
<dbReference type="Pfam" id="PF00664">
    <property type="entry name" value="ABC_membrane"/>
    <property type="match status" value="1"/>
</dbReference>
<keyword evidence="7" id="KW-0067">ATP-binding</keyword>